<dbReference type="SMART" id="SM00342">
    <property type="entry name" value="HTH_ARAC"/>
    <property type="match status" value="1"/>
</dbReference>
<keyword evidence="2" id="KW-0238">DNA-binding</keyword>
<evidence type="ECO:0000313" key="6">
    <source>
        <dbReference type="Proteomes" id="UP000742631"/>
    </source>
</evidence>
<dbReference type="Gene3D" id="1.10.10.60">
    <property type="entry name" value="Homeodomain-like"/>
    <property type="match status" value="1"/>
</dbReference>
<protein>
    <submittedName>
        <fullName evidence="5">Helix-turn-helix domain-containing protein</fullName>
    </submittedName>
</protein>
<sequence>MSIQSFTFTSDVGGFDGYQALYASGTDVSATDAPFAARVEAHRFGRMNVFERVLSGVEHRRNWARVRNDGFEHFTLQYLRNGVFHGGPLGDERRLSPGDIILFDLTRPQRTRLEMANFVTVSLPRELIEAAAPDAGRFHGQILPEAVSGLLGDLMGSLARRAAATTPETATSTARALSELLAGALGQMQPSEEATSAILTDLRRQRAEAFIEARLHDPSLDVAMVARGAGVSRSALYRLFEPTGGVAHHITTRRLERLSAALRNPAEMRSITTLTFDHGFSSESHCSRVFRSAFGVPPGRYRAEIRRPGADERGGPLAGESARSLLDAWSRALA</sequence>
<evidence type="ECO:0000256" key="2">
    <source>
        <dbReference type="ARBA" id="ARBA00023125"/>
    </source>
</evidence>
<keyword evidence="3" id="KW-0804">Transcription</keyword>
<evidence type="ECO:0000256" key="3">
    <source>
        <dbReference type="ARBA" id="ARBA00023163"/>
    </source>
</evidence>
<comment type="caution">
    <text evidence="5">The sequence shown here is derived from an EMBL/GenBank/DDBJ whole genome shotgun (WGS) entry which is preliminary data.</text>
</comment>
<dbReference type="GO" id="GO:0043565">
    <property type="term" value="F:sequence-specific DNA binding"/>
    <property type="evidence" value="ECO:0007669"/>
    <property type="project" value="InterPro"/>
</dbReference>
<dbReference type="InterPro" id="IPR050204">
    <property type="entry name" value="AraC_XylS_family_regulators"/>
</dbReference>
<dbReference type="InterPro" id="IPR018060">
    <property type="entry name" value="HTH_AraC"/>
</dbReference>
<evidence type="ECO:0000259" key="4">
    <source>
        <dbReference type="PROSITE" id="PS01124"/>
    </source>
</evidence>
<gene>
    <name evidence="5" type="ORF">K8W01_00935</name>
</gene>
<dbReference type="AlphaFoldDB" id="A0A921DZ18"/>
<keyword evidence="1" id="KW-0805">Transcription regulation</keyword>
<dbReference type="PROSITE" id="PS01124">
    <property type="entry name" value="HTH_ARAC_FAMILY_2"/>
    <property type="match status" value="1"/>
</dbReference>
<dbReference type="InterPro" id="IPR009057">
    <property type="entry name" value="Homeodomain-like_sf"/>
</dbReference>
<evidence type="ECO:0000256" key="1">
    <source>
        <dbReference type="ARBA" id="ARBA00023015"/>
    </source>
</evidence>
<proteinExistence type="predicted"/>
<dbReference type="SUPFAM" id="SSF46689">
    <property type="entry name" value="Homeodomain-like"/>
    <property type="match status" value="1"/>
</dbReference>
<name>A0A921DZ18_9HYPH</name>
<dbReference type="PANTHER" id="PTHR46796">
    <property type="entry name" value="HTH-TYPE TRANSCRIPTIONAL ACTIVATOR RHAS-RELATED"/>
    <property type="match status" value="1"/>
</dbReference>
<dbReference type="GO" id="GO:0003700">
    <property type="term" value="F:DNA-binding transcription factor activity"/>
    <property type="evidence" value="ECO:0007669"/>
    <property type="project" value="InterPro"/>
</dbReference>
<organism evidence="5 6">
    <name type="scientific">Methylorubrum populi</name>
    <dbReference type="NCBI Taxonomy" id="223967"/>
    <lineage>
        <taxon>Bacteria</taxon>
        <taxon>Pseudomonadati</taxon>
        <taxon>Pseudomonadota</taxon>
        <taxon>Alphaproteobacteria</taxon>
        <taxon>Hyphomicrobiales</taxon>
        <taxon>Methylobacteriaceae</taxon>
        <taxon>Methylorubrum</taxon>
    </lineage>
</organism>
<reference evidence="5" key="2">
    <citation type="submission" date="2021-09" db="EMBL/GenBank/DDBJ databases">
        <authorList>
            <person name="Gilroy R."/>
        </authorList>
    </citation>
    <scope>NUCLEOTIDE SEQUENCE</scope>
    <source>
        <strain evidence="5">316</strain>
    </source>
</reference>
<feature type="domain" description="HTH araC/xylS-type" evidence="4">
    <location>
        <begin position="205"/>
        <end position="304"/>
    </location>
</feature>
<accession>A0A921DZ18</accession>
<dbReference type="Pfam" id="PF12833">
    <property type="entry name" value="HTH_18"/>
    <property type="match status" value="1"/>
</dbReference>
<dbReference type="PANTHER" id="PTHR46796:SF6">
    <property type="entry name" value="ARAC SUBFAMILY"/>
    <property type="match status" value="1"/>
</dbReference>
<dbReference type="EMBL" id="DYYG01000005">
    <property type="protein sequence ID" value="HJE22211.1"/>
    <property type="molecule type" value="Genomic_DNA"/>
</dbReference>
<reference evidence="5" key="1">
    <citation type="journal article" date="2021" name="PeerJ">
        <title>Extensive microbial diversity within the chicken gut microbiome revealed by metagenomics and culture.</title>
        <authorList>
            <person name="Gilroy R."/>
            <person name="Ravi A."/>
            <person name="Getino M."/>
            <person name="Pursley I."/>
            <person name="Horton D.L."/>
            <person name="Alikhan N.F."/>
            <person name="Baker D."/>
            <person name="Gharbi K."/>
            <person name="Hall N."/>
            <person name="Watson M."/>
            <person name="Adriaenssens E.M."/>
            <person name="Foster-Nyarko E."/>
            <person name="Jarju S."/>
            <person name="Secka A."/>
            <person name="Antonio M."/>
            <person name="Oren A."/>
            <person name="Chaudhuri R.R."/>
            <person name="La Ragione R."/>
            <person name="Hildebrand F."/>
            <person name="Pallen M.J."/>
        </authorList>
    </citation>
    <scope>NUCLEOTIDE SEQUENCE</scope>
    <source>
        <strain evidence="5">316</strain>
    </source>
</reference>
<evidence type="ECO:0000313" key="5">
    <source>
        <dbReference type="EMBL" id="HJE22211.1"/>
    </source>
</evidence>
<dbReference type="Proteomes" id="UP000742631">
    <property type="component" value="Unassembled WGS sequence"/>
</dbReference>